<evidence type="ECO:0000313" key="2">
    <source>
        <dbReference type="Proteomes" id="UP000032946"/>
    </source>
</evidence>
<gene>
    <name evidence="1" type="ORF">ARTHRO_40836</name>
</gene>
<protein>
    <submittedName>
        <fullName evidence="1">Uncharacterized protein</fullName>
    </submittedName>
</protein>
<name>A0A9P1KI54_9CYAN</name>
<sequence length="56" mass="6008">MVEREVTFPNSNSKPCMRVSQHTAPDVNTLLSIGTGYNPCFVTSTLGAIYSISQGS</sequence>
<reference evidence="1 2" key="1">
    <citation type="submission" date="2014-02" db="EMBL/GenBank/DDBJ databases">
        <authorList>
            <person name="Genoscope - CEA"/>
        </authorList>
    </citation>
    <scope>NUCLEOTIDE SEQUENCE [LARGE SCALE GENOMIC DNA]</scope>
    <source>
        <strain evidence="1 2">PCC 8005</strain>
    </source>
</reference>
<dbReference type="Proteomes" id="UP000032946">
    <property type="component" value="Chromosome"/>
</dbReference>
<proteinExistence type="predicted"/>
<accession>A0A9P1KI54</accession>
<keyword evidence="2" id="KW-1185">Reference proteome</keyword>
<dbReference type="EMBL" id="FO818640">
    <property type="protein sequence ID" value="CDM96427.1"/>
    <property type="molecule type" value="Genomic_DNA"/>
</dbReference>
<evidence type="ECO:0000313" key="1">
    <source>
        <dbReference type="EMBL" id="CDM96427.1"/>
    </source>
</evidence>
<organism evidence="1 2">
    <name type="scientific">Limnospira indica PCC 8005</name>
    <dbReference type="NCBI Taxonomy" id="376219"/>
    <lineage>
        <taxon>Bacteria</taxon>
        <taxon>Bacillati</taxon>
        <taxon>Cyanobacteriota</taxon>
        <taxon>Cyanophyceae</taxon>
        <taxon>Oscillatoriophycideae</taxon>
        <taxon>Oscillatoriales</taxon>
        <taxon>Sirenicapillariaceae</taxon>
        <taxon>Limnospira</taxon>
    </lineage>
</organism>
<dbReference type="AlphaFoldDB" id="A0A9P1KI54"/>